<organism evidence="2 3">
    <name type="scientific">Symbiodinium natans</name>
    <dbReference type="NCBI Taxonomy" id="878477"/>
    <lineage>
        <taxon>Eukaryota</taxon>
        <taxon>Sar</taxon>
        <taxon>Alveolata</taxon>
        <taxon>Dinophyceae</taxon>
        <taxon>Suessiales</taxon>
        <taxon>Symbiodiniaceae</taxon>
        <taxon>Symbiodinium</taxon>
    </lineage>
</organism>
<dbReference type="PANTHER" id="PTHR11695:SF294">
    <property type="entry name" value="RETICULON-4-INTERACTING PROTEIN 1, MITOCHONDRIAL"/>
    <property type="match status" value="1"/>
</dbReference>
<dbReference type="AlphaFoldDB" id="A0A812STQ8"/>
<reference evidence="2" key="1">
    <citation type="submission" date="2021-02" db="EMBL/GenBank/DDBJ databases">
        <authorList>
            <person name="Dougan E. K."/>
            <person name="Rhodes N."/>
            <person name="Thang M."/>
            <person name="Chan C."/>
        </authorList>
    </citation>
    <scope>NUCLEOTIDE SEQUENCE</scope>
</reference>
<comment type="caution">
    <text evidence="2">The sequence shown here is derived from an EMBL/GenBank/DDBJ whole genome shotgun (WGS) entry which is preliminary data.</text>
</comment>
<gene>
    <name evidence="2" type="primary">EO</name>
    <name evidence="2" type="ORF">SNAT2548_LOCUS27512</name>
</gene>
<feature type="domain" description="Alcohol dehydrogenase-like C-terminal" evidence="1">
    <location>
        <begin position="1"/>
        <end position="71"/>
    </location>
</feature>
<sequence>MGAARVITTCSETHASFVRKLGADQVIDYHKQNYYDVLPPKSVDVVYDCVGLDGTGDHAFGIIKTHGSFVTLLQGAKASISTRVSRPDVRQYAPTCTWPS</sequence>
<protein>
    <submittedName>
        <fullName evidence="2">EO protein</fullName>
    </submittedName>
</protein>
<keyword evidence="3" id="KW-1185">Reference proteome</keyword>
<dbReference type="PANTHER" id="PTHR11695">
    <property type="entry name" value="ALCOHOL DEHYDROGENASE RELATED"/>
    <property type="match status" value="1"/>
</dbReference>
<proteinExistence type="predicted"/>
<dbReference type="OrthoDB" id="415884at2759"/>
<evidence type="ECO:0000313" key="2">
    <source>
        <dbReference type="EMBL" id="CAE7490678.1"/>
    </source>
</evidence>
<evidence type="ECO:0000313" key="3">
    <source>
        <dbReference type="Proteomes" id="UP000604046"/>
    </source>
</evidence>
<dbReference type="InterPro" id="IPR050700">
    <property type="entry name" value="YIM1/Zinc_Alcohol_DH_Fams"/>
</dbReference>
<dbReference type="SUPFAM" id="SSF51735">
    <property type="entry name" value="NAD(P)-binding Rossmann-fold domains"/>
    <property type="match status" value="1"/>
</dbReference>
<dbReference type="InterPro" id="IPR013149">
    <property type="entry name" value="ADH-like_C"/>
</dbReference>
<evidence type="ECO:0000259" key="1">
    <source>
        <dbReference type="Pfam" id="PF00107"/>
    </source>
</evidence>
<name>A0A812STQ8_9DINO</name>
<dbReference type="Proteomes" id="UP000604046">
    <property type="component" value="Unassembled WGS sequence"/>
</dbReference>
<dbReference type="Gene3D" id="3.40.50.720">
    <property type="entry name" value="NAD(P)-binding Rossmann-like Domain"/>
    <property type="match status" value="1"/>
</dbReference>
<dbReference type="InterPro" id="IPR036291">
    <property type="entry name" value="NAD(P)-bd_dom_sf"/>
</dbReference>
<dbReference type="EMBL" id="CAJNDS010002475">
    <property type="protein sequence ID" value="CAE7490678.1"/>
    <property type="molecule type" value="Genomic_DNA"/>
</dbReference>
<dbReference type="Pfam" id="PF00107">
    <property type="entry name" value="ADH_zinc_N"/>
    <property type="match status" value="1"/>
</dbReference>
<accession>A0A812STQ8</accession>